<sequence length="379" mass="41164">MSGHPASLKRIDGSYGEGGGQIVRIAIALASLLNIPIEIYNIRASRSQPGLRPQHLTGLRLAKEICDAQLEGDVVGSTRISFIPGCGFSSEQLKTSYVGNTHTAGSCALLFQIALPVLLFHPRPAVNLLLKGGTNATQAPPIDYMKHCLLPILSRYFSIDVKLNHIKRGYYPKGGGSVDLTITPVKQHLPAIDMLNPGQLEYIKGYVYLAGPLSPNHLEKMRTGVETLLYKELPSIVPTFALANVELECVKEKEENCHGSGSGVFLWGETSNHSYFSGTEIGSPKQDSVRTGENAAKALLQELREYGAVDQWAQDQLIIFIALAKGRSNLRTGPITLHTKSAIWVASQLTSAEFEISSIDEVHNIISCQGIGYERSNAS</sequence>
<feature type="domain" description="RNA 3'-terminal phosphate cyclase insert" evidence="9">
    <location>
        <begin position="196"/>
        <end position="303"/>
    </location>
</feature>
<evidence type="ECO:0000256" key="3">
    <source>
        <dbReference type="ARBA" id="ARBA00022598"/>
    </source>
</evidence>
<dbReference type="PIRSF" id="PIRSF005378">
    <property type="entry name" value="RNA3'_term_phos_cycl_euk"/>
    <property type="match status" value="1"/>
</dbReference>
<gene>
    <name evidence="10" type="ORF">K493DRAFT_279135</name>
</gene>
<comment type="caution">
    <text evidence="10">The sequence shown here is derived from an EMBL/GenBank/DDBJ whole genome shotgun (WGS) entry which is preliminary data.</text>
</comment>
<evidence type="ECO:0000259" key="8">
    <source>
        <dbReference type="Pfam" id="PF01137"/>
    </source>
</evidence>
<proteinExistence type="inferred from homology"/>
<dbReference type="Pfam" id="PF05189">
    <property type="entry name" value="RTC_insert"/>
    <property type="match status" value="1"/>
</dbReference>
<keyword evidence="3" id="KW-0436">Ligase</keyword>
<dbReference type="InterPro" id="IPR037136">
    <property type="entry name" value="RNA3'_phos_cyclase_dom_sf"/>
</dbReference>
<evidence type="ECO:0000256" key="1">
    <source>
        <dbReference type="ARBA" id="ARBA00009206"/>
    </source>
</evidence>
<dbReference type="SUPFAM" id="SSF55205">
    <property type="entry name" value="EPT/RTPC-like"/>
    <property type="match status" value="2"/>
</dbReference>
<comment type="catalytic activity">
    <reaction evidence="5">
        <text>a 3'-end 3'-phospho-ribonucleotide-RNA + ATP = a 3'-end 2',3'-cyclophospho-ribonucleotide-RNA + AMP + diphosphate</text>
        <dbReference type="Rhea" id="RHEA:23976"/>
        <dbReference type="Rhea" id="RHEA-COMP:10463"/>
        <dbReference type="Rhea" id="RHEA-COMP:10464"/>
        <dbReference type="ChEBI" id="CHEBI:30616"/>
        <dbReference type="ChEBI" id="CHEBI:33019"/>
        <dbReference type="ChEBI" id="CHEBI:83062"/>
        <dbReference type="ChEBI" id="CHEBI:83064"/>
        <dbReference type="ChEBI" id="CHEBI:456215"/>
        <dbReference type="EC" id="6.5.1.4"/>
    </reaction>
</comment>
<name>A0A1Y1YPM6_9FUNG</name>
<evidence type="ECO:0000256" key="4">
    <source>
        <dbReference type="ARBA" id="ARBA00022741"/>
    </source>
</evidence>
<evidence type="ECO:0000256" key="2">
    <source>
        <dbReference type="ARBA" id="ARBA00012725"/>
    </source>
</evidence>
<dbReference type="PANTHER" id="PTHR11096:SF0">
    <property type="entry name" value="RNA 3'-TERMINAL PHOSPHATE CYCLASE"/>
    <property type="match status" value="1"/>
</dbReference>
<protein>
    <recommendedName>
        <fullName evidence="2">RNA 3'-terminal-phosphate cyclase (ATP)</fullName>
        <ecNumber evidence="2">6.5.1.4</ecNumber>
    </recommendedName>
</protein>
<keyword evidence="7" id="KW-0067">ATP-binding</keyword>
<evidence type="ECO:0000256" key="5">
    <source>
        <dbReference type="ARBA" id="ARBA00024481"/>
    </source>
</evidence>
<dbReference type="InParanoid" id="A0A1Y1YPM6"/>
<feature type="binding site" evidence="7">
    <location>
        <position position="112"/>
    </location>
    <ligand>
        <name>ATP</name>
        <dbReference type="ChEBI" id="CHEBI:30616"/>
    </ligand>
</feature>
<dbReference type="GO" id="GO:0006396">
    <property type="term" value="P:RNA processing"/>
    <property type="evidence" value="ECO:0007669"/>
    <property type="project" value="InterPro"/>
</dbReference>
<dbReference type="Gene3D" id="3.65.10.20">
    <property type="entry name" value="RNA 3'-terminal phosphate cyclase domain"/>
    <property type="match status" value="1"/>
</dbReference>
<dbReference type="PROSITE" id="PS01287">
    <property type="entry name" value="RTC"/>
    <property type="match status" value="1"/>
</dbReference>
<dbReference type="GO" id="GO:0005634">
    <property type="term" value="C:nucleus"/>
    <property type="evidence" value="ECO:0007669"/>
    <property type="project" value="TreeGrafter"/>
</dbReference>
<reference evidence="10 11" key="1">
    <citation type="submission" date="2016-07" db="EMBL/GenBank/DDBJ databases">
        <title>Pervasive Adenine N6-methylation of Active Genes in Fungi.</title>
        <authorList>
            <consortium name="DOE Joint Genome Institute"/>
            <person name="Mondo S.J."/>
            <person name="Dannebaum R.O."/>
            <person name="Kuo R.C."/>
            <person name="Labutti K."/>
            <person name="Haridas S."/>
            <person name="Kuo A."/>
            <person name="Salamov A."/>
            <person name="Ahrendt S.R."/>
            <person name="Lipzen A."/>
            <person name="Sullivan W."/>
            <person name="Andreopoulos W.B."/>
            <person name="Clum A."/>
            <person name="Lindquist E."/>
            <person name="Daum C."/>
            <person name="Ramamoorthy G.K."/>
            <person name="Gryganskyi A."/>
            <person name="Culley D."/>
            <person name="Magnuson J.K."/>
            <person name="James T.Y."/>
            <person name="O'Malley M.A."/>
            <person name="Stajich J.E."/>
            <person name="Spatafora J.W."/>
            <person name="Visel A."/>
            <person name="Grigoriev I.V."/>
        </authorList>
    </citation>
    <scope>NUCLEOTIDE SEQUENCE [LARGE SCALE GENOMIC DNA]</scope>
    <source>
        <strain evidence="10 11">CBS 931.73</strain>
    </source>
</reference>
<evidence type="ECO:0000313" key="11">
    <source>
        <dbReference type="Proteomes" id="UP000193498"/>
    </source>
</evidence>
<dbReference type="EMBL" id="MCFE01000089">
    <property type="protein sequence ID" value="ORX99990.1"/>
    <property type="molecule type" value="Genomic_DNA"/>
</dbReference>
<dbReference type="NCBIfam" id="TIGR03399">
    <property type="entry name" value="RNA_3prim_cycl"/>
    <property type="match status" value="1"/>
</dbReference>
<dbReference type="STRING" id="1314790.A0A1Y1YPM6"/>
<dbReference type="InterPro" id="IPR020719">
    <property type="entry name" value="RNA3'_term_phos_cycl-like_CS"/>
</dbReference>
<dbReference type="GO" id="GO:0005524">
    <property type="term" value="F:ATP binding"/>
    <property type="evidence" value="ECO:0007669"/>
    <property type="project" value="UniProtKB-KW"/>
</dbReference>
<evidence type="ECO:0000256" key="6">
    <source>
        <dbReference type="PIRSR" id="PIRSR005378-1"/>
    </source>
</evidence>
<accession>A0A1Y1YPM6</accession>
<dbReference type="EC" id="6.5.1.4" evidence="2"/>
<dbReference type="InterPro" id="IPR013791">
    <property type="entry name" value="RNA3'-term_phos_cycl_insert"/>
</dbReference>
<evidence type="ECO:0000259" key="9">
    <source>
        <dbReference type="Pfam" id="PF05189"/>
    </source>
</evidence>
<evidence type="ECO:0000256" key="7">
    <source>
        <dbReference type="PIRSR" id="PIRSR005378-2"/>
    </source>
</evidence>
<dbReference type="OrthoDB" id="25029at2759"/>
<dbReference type="InterPro" id="IPR036553">
    <property type="entry name" value="RPTC_insert"/>
</dbReference>
<dbReference type="PANTHER" id="PTHR11096">
    <property type="entry name" value="RNA 3' TERMINAL PHOSPHATE CYCLASE"/>
    <property type="match status" value="1"/>
</dbReference>
<dbReference type="GO" id="GO:0003963">
    <property type="term" value="F:RNA-3'-phosphate cyclase activity"/>
    <property type="evidence" value="ECO:0007669"/>
    <property type="project" value="UniProtKB-EC"/>
</dbReference>
<comment type="similarity">
    <text evidence="1">Belongs to the RNA 3'-terminal cyclase family. Type 1 subfamily.</text>
</comment>
<dbReference type="InterPro" id="IPR013792">
    <property type="entry name" value="RNA3'P_cycl/enolpyr_Trfase_a/b"/>
</dbReference>
<dbReference type="InterPro" id="IPR000228">
    <property type="entry name" value="RNA3'_term_phos_cyc"/>
</dbReference>
<evidence type="ECO:0000313" key="10">
    <source>
        <dbReference type="EMBL" id="ORX99990.1"/>
    </source>
</evidence>
<keyword evidence="11" id="KW-1185">Reference proteome</keyword>
<dbReference type="Gene3D" id="3.30.360.20">
    <property type="entry name" value="RNA 3'-terminal phosphate cyclase, insert domain"/>
    <property type="match status" value="1"/>
</dbReference>
<dbReference type="InterPro" id="IPR017770">
    <property type="entry name" value="RNA3'_term_phos_cyc_type_1"/>
</dbReference>
<organism evidence="10 11">
    <name type="scientific">Basidiobolus meristosporus CBS 931.73</name>
    <dbReference type="NCBI Taxonomy" id="1314790"/>
    <lineage>
        <taxon>Eukaryota</taxon>
        <taxon>Fungi</taxon>
        <taxon>Fungi incertae sedis</taxon>
        <taxon>Zoopagomycota</taxon>
        <taxon>Entomophthoromycotina</taxon>
        <taxon>Basidiobolomycetes</taxon>
        <taxon>Basidiobolales</taxon>
        <taxon>Basidiobolaceae</taxon>
        <taxon>Basidiobolus</taxon>
    </lineage>
</organism>
<dbReference type="Pfam" id="PF01137">
    <property type="entry name" value="RTC"/>
    <property type="match status" value="1"/>
</dbReference>
<feature type="active site" description="Tele-AMP-histidine intermediate" evidence="6">
    <location>
        <position position="338"/>
    </location>
</feature>
<dbReference type="AlphaFoldDB" id="A0A1Y1YPM6"/>
<dbReference type="InterPro" id="IPR023797">
    <property type="entry name" value="RNA3'_phos_cyclase_dom"/>
</dbReference>
<keyword evidence="4 7" id="KW-0547">Nucleotide-binding</keyword>
<dbReference type="Proteomes" id="UP000193498">
    <property type="component" value="Unassembled WGS sequence"/>
</dbReference>
<feature type="domain" description="RNA 3'-terminal phosphate cyclase" evidence="8">
    <location>
        <begin position="15"/>
        <end position="356"/>
    </location>
</feature>